<evidence type="ECO:0000256" key="4">
    <source>
        <dbReference type="ARBA" id="ARBA00022989"/>
    </source>
</evidence>
<feature type="transmembrane region" description="Helical" evidence="6">
    <location>
        <begin position="21"/>
        <end position="42"/>
    </location>
</feature>
<dbReference type="InterPro" id="IPR050291">
    <property type="entry name" value="CDF_Transporter"/>
</dbReference>
<dbReference type="Proteomes" id="UP000681425">
    <property type="component" value="Chromosome"/>
</dbReference>
<keyword evidence="9" id="KW-1185">Reference proteome</keyword>
<feature type="domain" description="Cation efflux protein transmembrane" evidence="7">
    <location>
        <begin position="30"/>
        <end position="225"/>
    </location>
</feature>
<dbReference type="GO" id="GO:0016020">
    <property type="term" value="C:membrane"/>
    <property type="evidence" value="ECO:0007669"/>
    <property type="project" value="UniProtKB-SubCell"/>
</dbReference>
<dbReference type="SUPFAM" id="SSF161111">
    <property type="entry name" value="Cation efflux protein transmembrane domain-like"/>
    <property type="match status" value="1"/>
</dbReference>
<evidence type="ECO:0000313" key="9">
    <source>
        <dbReference type="Proteomes" id="UP000681425"/>
    </source>
</evidence>
<dbReference type="GO" id="GO:0008324">
    <property type="term" value="F:monoatomic cation transmembrane transporter activity"/>
    <property type="evidence" value="ECO:0007669"/>
    <property type="project" value="InterPro"/>
</dbReference>
<reference evidence="8" key="1">
    <citation type="submission" date="2021-04" db="EMBL/GenBank/DDBJ databases">
        <title>Isolation of p-tert-butylphenol degrading bacteria Sphingobium phenoxybenzoativorans Tas13 from active sludge.</title>
        <authorList>
            <person name="Li Y."/>
        </authorList>
    </citation>
    <scope>NUCLEOTIDE SEQUENCE</scope>
    <source>
        <strain evidence="8">Tas13</strain>
    </source>
</reference>
<evidence type="ECO:0000256" key="6">
    <source>
        <dbReference type="SAM" id="Phobius"/>
    </source>
</evidence>
<dbReference type="InterPro" id="IPR058533">
    <property type="entry name" value="Cation_efflux_TM"/>
</dbReference>
<keyword evidence="3 6" id="KW-0812">Transmembrane</keyword>
<protein>
    <submittedName>
        <fullName evidence="8">Cation transporter</fullName>
    </submittedName>
</protein>
<gene>
    <name evidence="8" type="ORF">KFK14_19220</name>
</gene>
<keyword evidence="4 6" id="KW-1133">Transmembrane helix</keyword>
<organism evidence="8 9">
    <name type="scientific">Sphingobium phenoxybenzoativorans</name>
    <dbReference type="NCBI Taxonomy" id="1592790"/>
    <lineage>
        <taxon>Bacteria</taxon>
        <taxon>Pseudomonadati</taxon>
        <taxon>Pseudomonadota</taxon>
        <taxon>Alphaproteobacteria</taxon>
        <taxon>Sphingomonadales</taxon>
        <taxon>Sphingomonadaceae</taxon>
        <taxon>Sphingobium</taxon>
    </lineage>
</organism>
<dbReference type="Pfam" id="PF01545">
    <property type="entry name" value="Cation_efflux"/>
    <property type="match status" value="1"/>
</dbReference>
<keyword evidence="5 6" id="KW-0472">Membrane</keyword>
<dbReference type="PANTHER" id="PTHR43840">
    <property type="entry name" value="MITOCHONDRIAL METAL TRANSPORTER 1-RELATED"/>
    <property type="match status" value="1"/>
</dbReference>
<evidence type="ECO:0000256" key="1">
    <source>
        <dbReference type="ARBA" id="ARBA00004141"/>
    </source>
</evidence>
<dbReference type="Gene3D" id="1.20.1510.10">
    <property type="entry name" value="Cation efflux protein transmembrane domain"/>
    <property type="match status" value="1"/>
</dbReference>
<evidence type="ECO:0000313" key="8">
    <source>
        <dbReference type="EMBL" id="QUT05111.1"/>
    </source>
</evidence>
<keyword evidence="2" id="KW-0813">Transport</keyword>
<dbReference type="EMBL" id="CP073910">
    <property type="protein sequence ID" value="QUT05111.1"/>
    <property type="molecule type" value="Genomic_DNA"/>
</dbReference>
<comment type="subcellular location">
    <subcellularLocation>
        <location evidence="1">Membrane</location>
        <topology evidence="1">Multi-pass membrane protein</topology>
    </subcellularLocation>
</comment>
<proteinExistence type="predicted"/>
<feature type="transmembrane region" description="Helical" evidence="6">
    <location>
        <begin position="88"/>
        <end position="105"/>
    </location>
</feature>
<accession>A0A975Q0Z0</accession>
<evidence type="ECO:0000259" key="7">
    <source>
        <dbReference type="Pfam" id="PF01545"/>
    </source>
</evidence>
<evidence type="ECO:0000256" key="2">
    <source>
        <dbReference type="ARBA" id="ARBA00022448"/>
    </source>
</evidence>
<evidence type="ECO:0000256" key="3">
    <source>
        <dbReference type="ARBA" id="ARBA00022692"/>
    </source>
</evidence>
<name>A0A975Q0Z0_9SPHN</name>
<evidence type="ECO:0000256" key="5">
    <source>
        <dbReference type="ARBA" id="ARBA00023136"/>
    </source>
</evidence>
<dbReference type="RefSeq" id="WP_212608802.1">
    <property type="nucleotide sequence ID" value="NZ_CP073910.1"/>
</dbReference>
<dbReference type="InterPro" id="IPR027469">
    <property type="entry name" value="Cation_efflux_TMD_sf"/>
</dbReference>
<dbReference type="KEGG" id="spph:KFK14_19220"/>
<feature type="transmembrane region" description="Helical" evidence="6">
    <location>
        <begin position="48"/>
        <end position="67"/>
    </location>
</feature>
<dbReference type="AlphaFoldDB" id="A0A975Q0Z0"/>
<dbReference type="PANTHER" id="PTHR43840:SF15">
    <property type="entry name" value="MITOCHONDRIAL METAL TRANSPORTER 1-RELATED"/>
    <property type="match status" value="1"/>
</dbReference>
<feature type="transmembrane region" description="Helical" evidence="6">
    <location>
        <begin position="131"/>
        <end position="150"/>
    </location>
</feature>
<sequence>MSERRGHPKEIVEDIRAAERLEWWNIGWTITIIAVMGLAMGSSQAMRTAWVEDALGLVPPIAFLVAARYEERASDAHFHYGFDRVNGLGFLIAAVALAAVGLLLFKDAVTALTTAEHVTIGSVRIWGHDVWLGWAMMGAQAYATIPPLIIGRKELPLAKRLRDKLLHTDALMNKANWQTGVAGFLGVAGLGFGWWWADSGAAILISASIIWDGWKALKIATSELVDGVPCALEEPKLSAEAKAVSTALRKEFPKSKVLLRETGRYIRAEVIGVKAPEEFDTKRFEIPGLKDRWRLESIAFRP</sequence>